<proteinExistence type="predicted"/>
<dbReference type="Gene3D" id="1.10.357.10">
    <property type="entry name" value="Tetracycline Repressor, domain 2"/>
    <property type="match status" value="1"/>
</dbReference>
<keyword evidence="3" id="KW-0804">Transcription</keyword>
<keyword evidence="7" id="KW-1185">Reference proteome</keyword>
<dbReference type="InterPro" id="IPR036271">
    <property type="entry name" value="Tet_transcr_reg_TetR-rel_C_sf"/>
</dbReference>
<dbReference type="Gene3D" id="1.10.10.60">
    <property type="entry name" value="Homeodomain-like"/>
    <property type="match status" value="1"/>
</dbReference>
<gene>
    <name evidence="6" type="ORF">OJ962_27630</name>
</gene>
<dbReference type="InterPro" id="IPR001647">
    <property type="entry name" value="HTH_TetR"/>
</dbReference>
<evidence type="ECO:0000313" key="6">
    <source>
        <dbReference type="EMBL" id="MDA0141299.1"/>
    </source>
</evidence>
<reference evidence="6" key="1">
    <citation type="submission" date="2022-10" db="EMBL/GenBank/DDBJ databases">
        <title>The WGS of Solirubrobacter sp. CPCC 204708.</title>
        <authorList>
            <person name="Jiang Z."/>
        </authorList>
    </citation>
    <scope>NUCLEOTIDE SEQUENCE</scope>
    <source>
        <strain evidence="6">CPCC 204708</strain>
    </source>
</reference>
<dbReference type="SUPFAM" id="SSF46689">
    <property type="entry name" value="Homeodomain-like"/>
    <property type="match status" value="1"/>
</dbReference>
<evidence type="ECO:0000256" key="4">
    <source>
        <dbReference type="PROSITE-ProRule" id="PRU00335"/>
    </source>
</evidence>
<sequence>MNDNPPRRGRPRDPSIDRAIVDACVELLEEVGRHRLSREQIARRAGVSLPAVNRRYADVDEILEAIASTPMHQEPLPEAATLREHLIAGFTRAARTLAAQPLRRSAAELLAAAAGNERIDAALAASLREVREPALRLVAAGIERGQLRPDCDGDLVLDLLNGALYYRLLWQDRRLTEAEVEPLVDGVLAGFALRPPGG</sequence>
<dbReference type="RefSeq" id="WP_202956326.1">
    <property type="nucleotide sequence ID" value="NZ_JAPCID010000054.1"/>
</dbReference>
<dbReference type="SUPFAM" id="SSF48498">
    <property type="entry name" value="Tetracyclin repressor-like, C-terminal domain"/>
    <property type="match status" value="1"/>
</dbReference>
<protein>
    <submittedName>
        <fullName evidence="6">TetR/AcrR family transcriptional regulator</fullName>
    </submittedName>
</protein>
<dbReference type="InterPro" id="IPR050109">
    <property type="entry name" value="HTH-type_TetR-like_transc_reg"/>
</dbReference>
<dbReference type="PANTHER" id="PTHR30055">
    <property type="entry name" value="HTH-TYPE TRANSCRIPTIONAL REGULATOR RUTR"/>
    <property type="match status" value="1"/>
</dbReference>
<dbReference type="EMBL" id="JAPCID010000054">
    <property type="protein sequence ID" value="MDA0141299.1"/>
    <property type="molecule type" value="Genomic_DNA"/>
</dbReference>
<dbReference type="InterPro" id="IPR009057">
    <property type="entry name" value="Homeodomain-like_sf"/>
</dbReference>
<evidence type="ECO:0000256" key="1">
    <source>
        <dbReference type="ARBA" id="ARBA00023015"/>
    </source>
</evidence>
<dbReference type="Pfam" id="PF00440">
    <property type="entry name" value="TetR_N"/>
    <property type="match status" value="1"/>
</dbReference>
<keyword evidence="1" id="KW-0805">Transcription regulation</keyword>
<keyword evidence="2 4" id="KW-0238">DNA-binding</keyword>
<dbReference type="PROSITE" id="PS50977">
    <property type="entry name" value="HTH_TETR_2"/>
    <property type="match status" value="1"/>
</dbReference>
<organism evidence="6 7">
    <name type="scientific">Solirubrobacter deserti</name>
    <dbReference type="NCBI Taxonomy" id="2282478"/>
    <lineage>
        <taxon>Bacteria</taxon>
        <taxon>Bacillati</taxon>
        <taxon>Actinomycetota</taxon>
        <taxon>Thermoleophilia</taxon>
        <taxon>Solirubrobacterales</taxon>
        <taxon>Solirubrobacteraceae</taxon>
        <taxon>Solirubrobacter</taxon>
    </lineage>
</organism>
<dbReference type="Pfam" id="PF16859">
    <property type="entry name" value="TetR_C_11"/>
    <property type="match status" value="1"/>
</dbReference>
<feature type="domain" description="HTH tetR-type" evidence="5">
    <location>
        <begin position="14"/>
        <end position="74"/>
    </location>
</feature>
<dbReference type="Proteomes" id="UP001147700">
    <property type="component" value="Unassembled WGS sequence"/>
</dbReference>
<comment type="caution">
    <text evidence="6">The sequence shown here is derived from an EMBL/GenBank/DDBJ whole genome shotgun (WGS) entry which is preliminary data.</text>
</comment>
<dbReference type="PANTHER" id="PTHR30055:SF148">
    <property type="entry name" value="TETR-FAMILY TRANSCRIPTIONAL REGULATOR"/>
    <property type="match status" value="1"/>
</dbReference>
<accession>A0ABT4RRX0</accession>
<dbReference type="InterPro" id="IPR011075">
    <property type="entry name" value="TetR_C"/>
</dbReference>
<evidence type="ECO:0000256" key="3">
    <source>
        <dbReference type="ARBA" id="ARBA00023163"/>
    </source>
</evidence>
<evidence type="ECO:0000259" key="5">
    <source>
        <dbReference type="PROSITE" id="PS50977"/>
    </source>
</evidence>
<evidence type="ECO:0000313" key="7">
    <source>
        <dbReference type="Proteomes" id="UP001147700"/>
    </source>
</evidence>
<feature type="DNA-binding region" description="H-T-H motif" evidence="4">
    <location>
        <begin position="37"/>
        <end position="56"/>
    </location>
</feature>
<name>A0ABT4RRX0_9ACTN</name>
<evidence type="ECO:0000256" key="2">
    <source>
        <dbReference type="ARBA" id="ARBA00023125"/>
    </source>
</evidence>